<dbReference type="InterPro" id="IPR007371">
    <property type="entry name" value="TPK_catalytic"/>
</dbReference>
<proteinExistence type="predicted"/>
<evidence type="ECO:0000313" key="9">
    <source>
        <dbReference type="Proteomes" id="UP000509636"/>
    </source>
</evidence>
<evidence type="ECO:0000256" key="2">
    <source>
        <dbReference type="ARBA" id="ARBA00022741"/>
    </source>
</evidence>
<evidence type="ECO:0000259" key="6">
    <source>
        <dbReference type="SMART" id="SM00983"/>
    </source>
</evidence>
<dbReference type="InterPro" id="IPR036759">
    <property type="entry name" value="TPK_catalytic_sf"/>
</dbReference>
<reference evidence="8 9" key="1">
    <citation type="submission" date="2019-09" db="EMBL/GenBank/DDBJ databases">
        <title>FDA dAtabase for Regulatory Grade micrObial Sequences (FDA-ARGOS): Supporting development and validation of Infectious Disease Dx tests.</title>
        <authorList>
            <person name="Sciortino C."/>
            <person name="Tallon L."/>
            <person name="Sadzewicz L."/>
            <person name="Vavikolanu K."/>
            <person name="Mehta A."/>
            <person name="Aluvathingal J."/>
            <person name="Nadendla S."/>
            <person name="Nandy P."/>
            <person name="Geyer C."/>
            <person name="Yan Y."/>
            <person name="Sichtig H."/>
        </authorList>
    </citation>
    <scope>NUCLEOTIDE SEQUENCE [LARGE SCALE GENOMIC DNA]</scope>
    <source>
        <strain evidence="8 9">FDAARGOS_661</strain>
    </source>
</reference>
<dbReference type="EC" id="2.7.6.2" evidence="5"/>
<dbReference type="GO" id="GO:0009229">
    <property type="term" value="P:thiamine diphosphate biosynthetic process"/>
    <property type="evidence" value="ECO:0007669"/>
    <property type="project" value="InterPro"/>
</dbReference>
<dbReference type="GO" id="GO:0006772">
    <property type="term" value="P:thiamine metabolic process"/>
    <property type="evidence" value="ECO:0007669"/>
    <property type="project" value="UniProtKB-UniRule"/>
</dbReference>
<evidence type="ECO:0000256" key="5">
    <source>
        <dbReference type="NCBIfam" id="TIGR01378"/>
    </source>
</evidence>
<dbReference type="PANTHER" id="PTHR41299:SF1">
    <property type="entry name" value="THIAMINE PYROPHOSPHOKINASE"/>
    <property type="match status" value="1"/>
</dbReference>
<protein>
    <recommendedName>
        <fullName evidence="5">Thiamine diphosphokinase</fullName>
        <ecNumber evidence="5">2.7.6.2</ecNumber>
    </recommendedName>
</protein>
<dbReference type="InterPro" id="IPR053149">
    <property type="entry name" value="TPK"/>
</dbReference>
<gene>
    <name evidence="8" type="ORF">FOB69_09320</name>
    <name evidence="7" type="ORF">J7T32_006260</name>
</gene>
<dbReference type="Gene3D" id="3.40.50.10240">
    <property type="entry name" value="Thiamin pyrophosphokinase, catalytic domain"/>
    <property type="match status" value="1"/>
</dbReference>
<dbReference type="InterPro" id="IPR007373">
    <property type="entry name" value="Thiamin_PyroPKinase_B1-bd"/>
</dbReference>
<keyword evidence="1 7" id="KW-0808">Transferase</keyword>
<dbReference type="NCBIfam" id="TIGR01378">
    <property type="entry name" value="thi_PPkinase"/>
    <property type="match status" value="1"/>
</dbReference>
<dbReference type="SUPFAM" id="SSF63862">
    <property type="entry name" value="Thiamin pyrophosphokinase, substrate-binding domain"/>
    <property type="match status" value="1"/>
</dbReference>
<evidence type="ECO:0000256" key="1">
    <source>
        <dbReference type="ARBA" id="ARBA00022679"/>
    </source>
</evidence>
<evidence type="ECO:0000313" key="10">
    <source>
        <dbReference type="Proteomes" id="UP000665944"/>
    </source>
</evidence>
<dbReference type="Pfam" id="PF04263">
    <property type="entry name" value="TPK_catalytic"/>
    <property type="match status" value="1"/>
</dbReference>
<keyword evidence="10" id="KW-1185">Reference proteome</keyword>
<dbReference type="CDD" id="cd07995">
    <property type="entry name" value="TPK"/>
    <property type="match status" value="1"/>
</dbReference>
<dbReference type="Proteomes" id="UP000509636">
    <property type="component" value="Chromosome"/>
</dbReference>
<evidence type="ECO:0000313" key="8">
    <source>
        <dbReference type="EMBL" id="QKQ29280.1"/>
    </source>
</evidence>
<reference evidence="7 10" key="2">
    <citation type="submission" date="2022-06" db="EMBL/GenBank/DDBJ databases">
        <title>Staphylococcus hominis ShoR14 genome sequence.</title>
        <authorList>
            <person name="Yeo C.C."/>
            <person name="Chew C.H."/>
            <person name="Che Hamzah A.M."/>
            <person name="Al-Trad E.I."/>
        </authorList>
    </citation>
    <scope>NUCLEOTIDE SEQUENCE [LARGE SCALE GENOMIC DNA]</scope>
    <source>
        <strain evidence="7 10">ShoR14</strain>
    </source>
</reference>
<dbReference type="RefSeq" id="WP_017174576.1">
    <property type="nucleotide sequence ID" value="NZ_CABMJU010000046.1"/>
</dbReference>
<dbReference type="GO" id="GO:0005524">
    <property type="term" value="F:ATP binding"/>
    <property type="evidence" value="ECO:0007669"/>
    <property type="project" value="UniProtKB-KW"/>
</dbReference>
<dbReference type="GO" id="GO:0016301">
    <property type="term" value="F:kinase activity"/>
    <property type="evidence" value="ECO:0007669"/>
    <property type="project" value="UniProtKB-KW"/>
</dbReference>
<dbReference type="EMBL" id="CP054550">
    <property type="protein sequence ID" value="QKQ29280.1"/>
    <property type="molecule type" value="Genomic_DNA"/>
</dbReference>
<evidence type="ECO:0000313" key="7">
    <source>
        <dbReference type="EMBL" id="MCM5672374.1"/>
    </source>
</evidence>
<dbReference type="GO" id="GO:0004788">
    <property type="term" value="F:thiamine diphosphokinase activity"/>
    <property type="evidence" value="ECO:0007669"/>
    <property type="project" value="UniProtKB-UniRule"/>
</dbReference>
<sequence length="213" mass="24086">MKINLLCGDRHLPPHIFSKLSTEPWGGIDRGTLILSEHSIVPVFSVGDFDSVNDEEREILKKTLNIHPVKAEKDDTDLALGVEQAIQKGYTEIDIYGATGGRLDHFMGTLQILFKSDYIKKEIIIKVIDKQNEIMLLNTGTHQLHKSDKYQYVSFIPVNGEVILSLSGFKYNLNHQHLEIGSTLTISNEVNRSMAIIEVEKGQVLQMRSRDLE</sequence>
<dbReference type="InterPro" id="IPR036371">
    <property type="entry name" value="TPK_B1-bd_sf"/>
</dbReference>
<evidence type="ECO:0000256" key="4">
    <source>
        <dbReference type="ARBA" id="ARBA00022840"/>
    </source>
</evidence>
<organism evidence="7 10">
    <name type="scientific">Staphylococcus hominis</name>
    <dbReference type="NCBI Taxonomy" id="1290"/>
    <lineage>
        <taxon>Bacteria</taxon>
        <taxon>Bacillati</taxon>
        <taxon>Bacillota</taxon>
        <taxon>Bacilli</taxon>
        <taxon>Bacillales</taxon>
        <taxon>Staphylococcaceae</taxon>
        <taxon>Staphylococcus</taxon>
    </lineage>
</organism>
<dbReference type="Proteomes" id="UP000665944">
    <property type="component" value="Unassembled WGS sequence"/>
</dbReference>
<accession>A0A4Q9WTP3</accession>
<dbReference type="PANTHER" id="PTHR41299">
    <property type="entry name" value="THIAMINE PYROPHOSPHOKINASE"/>
    <property type="match status" value="1"/>
</dbReference>
<keyword evidence="3 8" id="KW-0418">Kinase</keyword>
<dbReference type="InterPro" id="IPR006282">
    <property type="entry name" value="Thi_PPkinase"/>
</dbReference>
<dbReference type="EMBL" id="JAGHKT020000006">
    <property type="protein sequence ID" value="MCM5672374.1"/>
    <property type="molecule type" value="Genomic_DNA"/>
</dbReference>
<dbReference type="AlphaFoldDB" id="A0A4Q9WTP3"/>
<evidence type="ECO:0000256" key="3">
    <source>
        <dbReference type="ARBA" id="ARBA00022777"/>
    </source>
</evidence>
<dbReference type="GO" id="GO:0030975">
    <property type="term" value="F:thiamine binding"/>
    <property type="evidence" value="ECO:0007669"/>
    <property type="project" value="InterPro"/>
</dbReference>
<dbReference type="SMART" id="SM00983">
    <property type="entry name" value="TPK_B1_binding"/>
    <property type="match status" value="1"/>
</dbReference>
<keyword evidence="4" id="KW-0067">ATP-binding</keyword>
<name>A0A4Q9WTP3_STAHO</name>
<dbReference type="Pfam" id="PF04265">
    <property type="entry name" value="TPK_B1_binding"/>
    <property type="match status" value="1"/>
</dbReference>
<keyword evidence="2" id="KW-0547">Nucleotide-binding</keyword>
<feature type="domain" description="Thiamin pyrophosphokinase thiamin-binding" evidence="6">
    <location>
        <begin position="140"/>
        <end position="205"/>
    </location>
</feature>
<dbReference type="SUPFAM" id="SSF63999">
    <property type="entry name" value="Thiamin pyrophosphokinase, catalytic domain"/>
    <property type="match status" value="1"/>
</dbReference>